<evidence type="ECO:0000313" key="3">
    <source>
        <dbReference type="Proteomes" id="UP000324595"/>
    </source>
</evidence>
<dbReference type="GO" id="GO:0006355">
    <property type="term" value="P:regulation of DNA-templated transcription"/>
    <property type="evidence" value="ECO:0007669"/>
    <property type="project" value="UniProtKB-ARBA"/>
</dbReference>
<evidence type="ECO:0000259" key="1">
    <source>
        <dbReference type="Pfam" id="PF13601"/>
    </source>
</evidence>
<dbReference type="EMBL" id="VNHY01000005">
    <property type="protein sequence ID" value="TYP91740.1"/>
    <property type="molecule type" value="Genomic_DNA"/>
</dbReference>
<dbReference type="GO" id="GO:0003677">
    <property type="term" value="F:DNA binding"/>
    <property type="evidence" value="ECO:0007669"/>
    <property type="project" value="UniProtKB-KW"/>
</dbReference>
<evidence type="ECO:0000313" key="2">
    <source>
        <dbReference type="EMBL" id="TYP91740.1"/>
    </source>
</evidence>
<dbReference type="PANTHER" id="PTHR37318">
    <property type="entry name" value="BSL7504 PROTEIN"/>
    <property type="match status" value="1"/>
</dbReference>
<feature type="domain" description="Winged helix DNA-binding" evidence="1">
    <location>
        <begin position="14"/>
        <end position="93"/>
    </location>
</feature>
<dbReference type="AlphaFoldDB" id="A0A5D3YF24"/>
<dbReference type="InterPro" id="IPR036388">
    <property type="entry name" value="WH-like_DNA-bd_sf"/>
</dbReference>
<dbReference type="OrthoDB" id="9800369at2"/>
<dbReference type="Gene3D" id="1.10.10.10">
    <property type="entry name" value="Winged helix-like DNA-binding domain superfamily/Winged helix DNA-binding domain"/>
    <property type="match status" value="1"/>
</dbReference>
<dbReference type="InterPro" id="IPR027395">
    <property type="entry name" value="WH_DNA-bd_dom"/>
</dbReference>
<gene>
    <name evidence="2" type="ORF">LX73_2567</name>
</gene>
<dbReference type="Pfam" id="PF13601">
    <property type="entry name" value="HTH_34"/>
    <property type="match status" value="1"/>
</dbReference>
<reference evidence="2 3" key="1">
    <citation type="submission" date="2019-07" db="EMBL/GenBank/DDBJ databases">
        <title>Genomic Encyclopedia of Archaeal and Bacterial Type Strains, Phase II (KMG-II): from individual species to whole genera.</title>
        <authorList>
            <person name="Goeker M."/>
        </authorList>
    </citation>
    <scope>NUCLEOTIDE SEQUENCE [LARGE SCALE GENOMIC DNA]</scope>
    <source>
        <strain evidence="2 3">DSM 21935</strain>
    </source>
</reference>
<accession>A0A5D3YF24</accession>
<dbReference type="InterPro" id="IPR036390">
    <property type="entry name" value="WH_DNA-bd_sf"/>
</dbReference>
<comment type="caution">
    <text evidence="2">The sequence shown here is derived from an EMBL/GenBank/DDBJ whole genome shotgun (WGS) entry which is preliminary data.</text>
</comment>
<dbReference type="RefSeq" id="WP_148899882.1">
    <property type="nucleotide sequence ID" value="NZ_VNHY01000005.1"/>
</dbReference>
<protein>
    <submittedName>
        <fullName evidence="2">Winged helix DNA-binding domain-containing protein</fullName>
    </submittedName>
</protein>
<dbReference type="PANTHER" id="PTHR37318:SF1">
    <property type="entry name" value="BSL7504 PROTEIN"/>
    <property type="match status" value="1"/>
</dbReference>
<sequence length="100" mass="11330">MAFDDLNPLLHSQLRLAIMSLLISVKEADYKYIKEETRASSGNISVQMSKLEDAGYVEVTKTFKDNKPNTSYTITPEGIEAFETYVNTLQQYLDVNSNDN</sequence>
<name>A0A5D3YF24_9BACT</name>
<keyword evidence="3" id="KW-1185">Reference proteome</keyword>
<dbReference type="InterPro" id="IPR011991">
    <property type="entry name" value="ArsR-like_HTH"/>
</dbReference>
<keyword evidence="2" id="KW-0238">DNA-binding</keyword>
<organism evidence="2 3">
    <name type="scientific">Fodinibius salinus</name>
    <dbReference type="NCBI Taxonomy" id="860790"/>
    <lineage>
        <taxon>Bacteria</taxon>
        <taxon>Pseudomonadati</taxon>
        <taxon>Balneolota</taxon>
        <taxon>Balneolia</taxon>
        <taxon>Balneolales</taxon>
        <taxon>Balneolaceae</taxon>
        <taxon>Fodinibius</taxon>
    </lineage>
</organism>
<dbReference type="CDD" id="cd00090">
    <property type="entry name" value="HTH_ARSR"/>
    <property type="match status" value="1"/>
</dbReference>
<dbReference type="Proteomes" id="UP000324595">
    <property type="component" value="Unassembled WGS sequence"/>
</dbReference>
<dbReference type="SUPFAM" id="SSF46785">
    <property type="entry name" value="Winged helix' DNA-binding domain"/>
    <property type="match status" value="1"/>
</dbReference>
<proteinExistence type="predicted"/>